<dbReference type="Pfam" id="PF02536">
    <property type="entry name" value="mTERF"/>
    <property type="match status" value="2"/>
</dbReference>
<keyword evidence="4" id="KW-0732">Signal</keyword>
<dbReference type="InterPro" id="IPR038538">
    <property type="entry name" value="MTERF_sf"/>
</dbReference>
<dbReference type="FunFam" id="1.25.70.10:FF:000001">
    <property type="entry name" value="Mitochondrial transcription termination factor-like"/>
    <property type="match status" value="1"/>
</dbReference>
<organism evidence="5 6">
    <name type="scientific">Parasponia andersonii</name>
    <name type="common">Sponia andersonii</name>
    <dbReference type="NCBI Taxonomy" id="3476"/>
    <lineage>
        <taxon>Eukaryota</taxon>
        <taxon>Viridiplantae</taxon>
        <taxon>Streptophyta</taxon>
        <taxon>Embryophyta</taxon>
        <taxon>Tracheophyta</taxon>
        <taxon>Spermatophyta</taxon>
        <taxon>Magnoliopsida</taxon>
        <taxon>eudicotyledons</taxon>
        <taxon>Gunneridae</taxon>
        <taxon>Pentapetalae</taxon>
        <taxon>rosids</taxon>
        <taxon>fabids</taxon>
        <taxon>Rosales</taxon>
        <taxon>Cannabaceae</taxon>
        <taxon>Parasponia</taxon>
    </lineage>
</organism>
<keyword evidence="2" id="KW-0806">Transcription termination</keyword>
<dbReference type="STRING" id="3476.A0A2P5ALT7"/>
<dbReference type="PANTHER" id="PTHR13068:SF173">
    <property type="entry name" value="EMB|CAB62602.1"/>
    <property type="match status" value="1"/>
</dbReference>
<keyword evidence="2" id="KW-0804">Transcription</keyword>
<evidence type="ECO:0000256" key="1">
    <source>
        <dbReference type="ARBA" id="ARBA00007692"/>
    </source>
</evidence>
<accession>A0A2P5ALT7</accession>
<feature type="chain" id="PRO_5015155759" evidence="4">
    <location>
        <begin position="19"/>
        <end position="396"/>
    </location>
</feature>
<dbReference type="OrthoDB" id="637682at2759"/>
<dbReference type="InterPro" id="IPR003690">
    <property type="entry name" value="MTERF"/>
</dbReference>
<dbReference type="Gene3D" id="1.25.70.10">
    <property type="entry name" value="Transcription termination factor 3, mitochondrial"/>
    <property type="match status" value="1"/>
</dbReference>
<dbReference type="PANTHER" id="PTHR13068">
    <property type="entry name" value="CGI-12 PROTEIN-RELATED"/>
    <property type="match status" value="1"/>
</dbReference>
<dbReference type="EMBL" id="JXTB01000528">
    <property type="protein sequence ID" value="PON37504.1"/>
    <property type="molecule type" value="Genomic_DNA"/>
</dbReference>
<evidence type="ECO:0000313" key="6">
    <source>
        <dbReference type="Proteomes" id="UP000237105"/>
    </source>
</evidence>
<protein>
    <submittedName>
        <fullName evidence="5">Mitochodrial transcription termination factor</fullName>
    </submittedName>
</protein>
<sequence length="396" mass="45717">MKMLGRTVLLFFIPSSSSSTSHLQYIPFKPHRSFLCLFSSLSSSDITTNSNSSFLDCLTDTYKFTKTQALSIFNRYSSVKSQEKPQLVHKYLQELGLSETHIRTVVFSSPQILFYCPNKTLKPKVEFFKQQLRVETSDLGKLFSKCPKLLVHSLNKKLVPSIKILNQIYGYDENKKGFIRVLCKCKWDLVANPQSLLAQCAFLETFGIVGPRLSMILKTYPYIFVMKESKLRDLILRVLDMGFSLDSRMLPHALQTVGGLSNETLEKKLDVLRSFGFSECECLLMFRRAPNVFRVSEGKLLFGIDFFLRTVGFEKSILIKTPSLLMFGMEKRVIPRYKVLQVLKSKRLFKNKQSFYTMLHYNEAKFLEEFILKFRDDAEELLEAYKGHISDSTKGE</sequence>
<keyword evidence="6" id="KW-1185">Reference proteome</keyword>
<dbReference type="GO" id="GO:0006353">
    <property type="term" value="P:DNA-templated transcription termination"/>
    <property type="evidence" value="ECO:0007669"/>
    <property type="project" value="UniProtKB-KW"/>
</dbReference>
<dbReference type="Proteomes" id="UP000237105">
    <property type="component" value="Unassembled WGS sequence"/>
</dbReference>
<comment type="similarity">
    <text evidence="1">Belongs to the mTERF family.</text>
</comment>
<evidence type="ECO:0000256" key="2">
    <source>
        <dbReference type="ARBA" id="ARBA00022472"/>
    </source>
</evidence>
<keyword evidence="3" id="KW-0809">Transit peptide</keyword>
<comment type="caution">
    <text evidence="5">The sequence shown here is derived from an EMBL/GenBank/DDBJ whole genome shotgun (WGS) entry which is preliminary data.</text>
</comment>
<dbReference type="SMART" id="SM00733">
    <property type="entry name" value="Mterf"/>
    <property type="match status" value="7"/>
</dbReference>
<evidence type="ECO:0000256" key="3">
    <source>
        <dbReference type="ARBA" id="ARBA00022946"/>
    </source>
</evidence>
<keyword evidence="2" id="KW-0805">Transcription regulation</keyword>
<feature type="signal peptide" evidence="4">
    <location>
        <begin position="1"/>
        <end position="18"/>
    </location>
</feature>
<evidence type="ECO:0000313" key="5">
    <source>
        <dbReference type="EMBL" id="PON37504.1"/>
    </source>
</evidence>
<evidence type="ECO:0000256" key="4">
    <source>
        <dbReference type="SAM" id="SignalP"/>
    </source>
</evidence>
<dbReference type="AlphaFoldDB" id="A0A2P5ALT7"/>
<proteinExistence type="inferred from homology"/>
<name>A0A2P5ALT7_PARAD</name>
<reference evidence="6" key="1">
    <citation type="submission" date="2016-06" db="EMBL/GenBank/DDBJ databases">
        <title>Parallel loss of symbiosis genes in relatives of nitrogen-fixing non-legume Parasponia.</title>
        <authorList>
            <person name="Van Velzen R."/>
            <person name="Holmer R."/>
            <person name="Bu F."/>
            <person name="Rutten L."/>
            <person name="Van Zeijl A."/>
            <person name="Liu W."/>
            <person name="Santuari L."/>
            <person name="Cao Q."/>
            <person name="Sharma T."/>
            <person name="Shen D."/>
            <person name="Roswanjaya Y."/>
            <person name="Wardhani T."/>
            <person name="Kalhor M.S."/>
            <person name="Jansen J."/>
            <person name="Van den Hoogen J."/>
            <person name="Gungor B."/>
            <person name="Hartog M."/>
            <person name="Hontelez J."/>
            <person name="Verver J."/>
            <person name="Yang W.-C."/>
            <person name="Schijlen E."/>
            <person name="Repin R."/>
            <person name="Schilthuizen M."/>
            <person name="Schranz E."/>
            <person name="Heidstra R."/>
            <person name="Miyata K."/>
            <person name="Fedorova E."/>
            <person name="Kohlen W."/>
            <person name="Bisseling T."/>
            <person name="Smit S."/>
            <person name="Geurts R."/>
        </authorList>
    </citation>
    <scope>NUCLEOTIDE SEQUENCE [LARGE SCALE GENOMIC DNA]</scope>
    <source>
        <strain evidence="6">cv. WU1-14</strain>
    </source>
</reference>
<gene>
    <name evidence="5" type="ORF">PanWU01x14_319900</name>
</gene>
<dbReference type="GO" id="GO:0003676">
    <property type="term" value="F:nucleic acid binding"/>
    <property type="evidence" value="ECO:0007669"/>
    <property type="project" value="InterPro"/>
</dbReference>